<accession>A0ABY8FFM4</accession>
<dbReference type="EMBL" id="CP035631">
    <property type="protein sequence ID" value="WFF41600.1"/>
    <property type="molecule type" value="Genomic_DNA"/>
</dbReference>
<dbReference type="Pfam" id="PF00480">
    <property type="entry name" value="ROK"/>
    <property type="match status" value="1"/>
</dbReference>
<organism evidence="1 2">
    <name type="scientific">Salinicola endophyticus</name>
    <dbReference type="NCBI Taxonomy" id="1949083"/>
    <lineage>
        <taxon>Bacteria</taxon>
        <taxon>Pseudomonadati</taxon>
        <taxon>Pseudomonadota</taxon>
        <taxon>Gammaproteobacteria</taxon>
        <taxon>Oceanospirillales</taxon>
        <taxon>Halomonadaceae</taxon>
        <taxon>Salinicola</taxon>
    </lineage>
</organism>
<dbReference type="Proteomes" id="UP001321526">
    <property type="component" value="Chromosome"/>
</dbReference>
<protein>
    <submittedName>
        <fullName evidence="1">ROK family protein</fullName>
    </submittedName>
</protein>
<gene>
    <name evidence="1" type="ORF">EVC62_08855</name>
</gene>
<dbReference type="InterPro" id="IPR000600">
    <property type="entry name" value="ROK"/>
</dbReference>
<sequence length="231" mass="24875">MSKRNSKGADLVVLAIDIGGSHVKIRSSAGGGKKKADSGKSMGGGDMVAAVKEMAKGMKYDVVAMGYPGTVVHDKPLHDPANLGEGWVGFDYASAFGCPVRIVNDALMQALGSYQGGRMLFLGLGTGLGAAMIVENVAQPMEVAHLPYRKGKSYEHYVAEAYRKKKGNKKWRKRVFDIVERLSAALEPDYIVIGGGNVEKLDTLPPKCRRGDNALAFDGGFRLWKDEDLIV</sequence>
<keyword evidence="2" id="KW-1185">Reference proteome</keyword>
<evidence type="ECO:0000313" key="1">
    <source>
        <dbReference type="EMBL" id="WFF41600.1"/>
    </source>
</evidence>
<dbReference type="SUPFAM" id="SSF53067">
    <property type="entry name" value="Actin-like ATPase domain"/>
    <property type="match status" value="1"/>
</dbReference>
<dbReference type="Gene3D" id="3.30.420.40">
    <property type="match status" value="2"/>
</dbReference>
<reference evidence="1 2" key="1">
    <citation type="submission" date="2019-01" db="EMBL/GenBank/DDBJ databases">
        <title>Genome sequence of Salinicola endophyticus REST5.</title>
        <authorList>
            <person name="Nascimento F.X."/>
        </authorList>
    </citation>
    <scope>NUCLEOTIDE SEQUENCE [LARGE SCALE GENOMIC DNA]</scope>
    <source>
        <strain evidence="1 2">REST5</strain>
    </source>
</reference>
<name>A0ABY8FFM4_9GAMM</name>
<proteinExistence type="predicted"/>
<dbReference type="InterPro" id="IPR043129">
    <property type="entry name" value="ATPase_NBD"/>
</dbReference>
<dbReference type="RefSeq" id="WP_282236166.1">
    <property type="nucleotide sequence ID" value="NZ_CP035631.1"/>
</dbReference>
<evidence type="ECO:0000313" key="2">
    <source>
        <dbReference type="Proteomes" id="UP001321526"/>
    </source>
</evidence>